<proteinExistence type="predicted"/>
<sequence>MQSYKMVTATTFTRSTSFAALHAAFYLYTSVTGLRSRSGTVQSNRAGRSVFRVCMHQKCSSALA</sequence>
<evidence type="ECO:0000313" key="1">
    <source>
        <dbReference type="EMBL" id="QHR92775.1"/>
    </source>
</evidence>
<reference evidence="1" key="1">
    <citation type="submission" date="2019-03" db="EMBL/GenBank/DDBJ databases">
        <title>Largest Complete Mitochondrial Genome of a Gymnosperm, Sitka Spruce (Picea sitchensis), Indicates Complex Physical Structure.</title>
        <authorList>
            <person name="Jackman S.D."/>
            <person name="Coombe L."/>
            <person name="Warren R."/>
            <person name="Kirk H."/>
            <person name="Trinh E."/>
            <person name="McLeod T."/>
            <person name="Pleasance S."/>
            <person name="Pandoh P."/>
            <person name="Zhao Y."/>
            <person name="Coope R."/>
            <person name="Bousquet J."/>
            <person name="Bohlmann J.C."/>
            <person name="Jones S.J.M."/>
            <person name="Birol I."/>
        </authorList>
    </citation>
    <scope>NUCLEOTIDE SEQUENCE</scope>
    <source>
        <strain evidence="1">Q903</strain>
    </source>
</reference>
<accession>A0A6B9XZ98</accession>
<keyword evidence="1" id="KW-0496">Mitochondrion</keyword>
<dbReference type="EMBL" id="MK697706">
    <property type="protein sequence ID" value="QHR92775.1"/>
    <property type="molecule type" value="Genomic_DNA"/>
</dbReference>
<organism evidence="1">
    <name type="scientific">Picea sitchensis</name>
    <name type="common">Sitka spruce</name>
    <name type="synonym">Pinus sitchensis</name>
    <dbReference type="NCBI Taxonomy" id="3332"/>
    <lineage>
        <taxon>Eukaryota</taxon>
        <taxon>Viridiplantae</taxon>
        <taxon>Streptophyta</taxon>
        <taxon>Embryophyta</taxon>
        <taxon>Tracheophyta</taxon>
        <taxon>Spermatophyta</taxon>
        <taxon>Pinopsida</taxon>
        <taxon>Pinidae</taxon>
        <taxon>Conifers I</taxon>
        <taxon>Pinales</taxon>
        <taxon>Pinaceae</taxon>
        <taxon>Picea</taxon>
    </lineage>
</organism>
<gene>
    <name evidence="1" type="primary">orf06877</name>
    <name evidence="1" type="ORF">Q903MT_gene6823</name>
</gene>
<name>A0A6B9XZ98_PICSI</name>
<protein>
    <submittedName>
        <fullName evidence="1">Uncharacterized protein</fullName>
    </submittedName>
</protein>
<dbReference type="AlphaFoldDB" id="A0A6B9XZ98"/>
<geneLocation type="mitochondrion" evidence="1"/>